<feature type="region of interest" description="Disordered" evidence="7">
    <location>
        <begin position="916"/>
        <end position="1008"/>
    </location>
</feature>
<dbReference type="Proteomes" id="UP001153069">
    <property type="component" value="Unassembled WGS sequence"/>
</dbReference>
<dbReference type="FunFam" id="3.80.10.10:FF:000095">
    <property type="entry name" value="LRR receptor-like serine/threonine-protein kinase GSO1"/>
    <property type="match status" value="2"/>
</dbReference>
<evidence type="ECO:0000313" key="11">
    <source>
        <dbReference type="Proteomes" id="UP001153069"/>
    </source>
</evidence>
<evidence type="ECO:0000256" key="7">
    <source>
        <dbReference type="SAM" id="MobiDB-lite"/>
    </source>
</evidence>
<accession>A0A9N8DFY0</accession>
<evidence type="ECO:0000256" key="2">
    <source>
        <dbReference type="ARBA" id="ARBA00022723"/>
    </source>
</evidence>
<dbReference type="InterPro" id="IPR053038">
    <property type="entry name" value="RLP_Defense"/>
</dbReference>
<dbReference type="Gene3D" id="3.80.10.10">
    <property type="entry name" value="Ribonuclease Inhibitor"/>
    <property type="match status" value="3"/>
</dbReference>
<name>A0A9N8DFY0_9STRA</name>
<feature type="compositionally biased region" description="Basic and acidic residues" evidence="7">
    <location>
        <begin position="116"/>
        <end position="129"/>
    </location>
</feature>
<dbReference type="InterPro" id="IPR035898">
    <property type="entry name" value="TAZ_dom_sf"/>
</dbReference>
<dbReference type="Pfam" id="PF00560">
    <property type="entry name" value="LRR_1"/>
    <property type="match status" value="2"/>
</dbReference>
<dbReference type="PANTHER" id="PTHR48064">
    <property type="entry name" value="OS01G0750400 PROTEIN"/>
    <property type="match status" value="1"/>
</dbReference>
<feature type="compositionally biased region" description="Low complexity" evidence="7">
    <location>
        <begin position="418"/>
        <end position="446"/>
    </location>
</feature>
<dbReference type="EMBL" id="CAICTM010000105">
    <property type="protein sequence ID" value="CAB9501351.1"/>
    <property type="molecule type" value="Genomic_DNA"/>
</dbReference>
<gene>
    <name evidence="10" type="ORF">SEMRO_106_G053520.1</name>
</gene>
<feature type="compositionally biased region" description="Polar residues" evidence="7">
    <location>
        <begin position="958"/>
        <end position="980"/>
    </location>
</feature>
<sequence>MDSKKTSSKFSRTNRGAVERPTSRDTRGRKTNDATAKAKSGTKTETVSVMEAVSRFDSTGYKAKAKANQAAVKRSAKSQEALMSALGVDAQATTSLAAAASRRDRSSSSRPGRSTSIEDRKQSIREARARSRSRTRPTPNDGESLAPSTSNYSKISSMSSITEKTKTSRRPASGREVSKRNTQQLIMLRHAARCPYGPDSKDKETRGRCPIHKQCAEMKELLGHMTMCQLTSGSCPFPNCNESKGLLDVVYPYGPPAPSSSLMAAVKKEGVTSKQQNSSAPLVRSSQDEEFPPATMSNDDDLISKKDSPRAARLEKFPAVQSANEVVDSSASKPLTAYMKDRISSPPEESSKTPTAAEDIEMGVTKQEQPQETVEEEELIDDSLEEQSLFELEQQSLLAKEIQARRLQRAPKVKHKVASGSAKSSRSNKSGISSNSSTTSASTTASEMIRNSQIVAREIKLKAESMMSKMAKESDDGLASIGGSSVRRWARRTKFACFGFGVTVVLCVIALIFLYFFGRDSWDSLSGHFLETNFTSIDDQASESIIDDTGSPSHQLEATPAPLYTENDVDNDAPTMAPTLFQSLLPQFTLEALAADQTNESPQFKAYQWVLSDQAFLADRLNSGVVAAATTSGGDATPSFTEEGWKNRFALATLFYATSNKPTTRYGRSAQNWTHSNNWLSMGVSECEWSFYGCERGDSIWITNNGLRGTLPAEMGMLTKLRDLAIINNPSLTGPLPRQFGLLQKTVSVNLQGNKFSGEIPVEIGNMQKLRWLYLNNNKLTSSIPVELGQLSRLAYLWLNDNRLTGKLDPAMFKLQDFKHLQELLLHKNRLSGPLPEEIGLMPKVRFMSLHQNGFTGTIPTTIGLLTELEILKLHDTELTGRVPQEVCLLMQRGILTTLTIDCSKVVCDCGCSCTNDKNEQSQSTPAPVTSAAENVSTSAPTTRPTRAPSTAAPISTGAPTRNPTRVPTGQTTALPTASPKQDDELEEQDTPAPATVTTPPTGTTEESGNYDVPVVAAEFMLQLPDFTKEALLDPDTPQSMALEWLQTNPDLGQYSFQRKLQRYAMATIFYSTNGTDWFENDDWLDPGVHECDWFTSYTSGDICSSDTGEDGDRYLTDLMLWQNNLVGPLPPEVTLLTSVEKIFLGVNNITSLPSEIAFLSNSLRVLNMMHCSVGSALPSELGGLTKLKKLDLSENYFAGQIPSELGLLQLENLYLNHNFLAGPLPTELFNIVTAKGFNVAANALSGTLPTEAGKLAHLHWFNLYGNWMEGPVPTEIGLLNKMAALHASHNMFSGTLPSELGQLSTSQSLSIDVRYNNITGTVPSELGSLTNLVVLALEGNPDLTGEMPGEICELVSDWKLSTLSLDCQNVKCSDNACLGTDAEHGVCLCPEAVPFNDDGMP</sequence>
<keyword evidence="6 8" id="KW-0472">Membrane</keyword>
<feature type="region of interest" description="Disordered" evidence="7">
    <location>
        <begin position="1"/>
        <end position="45"/>
    </location>
</feature>
<feature type="compositionally biased region" description="Basic and acidic residues" evidence="7">
    <location>
        <begin position="17"/>
        <end position="32"/>
    </location>
</feature>
<keyword evidence="8" id="KW-1133">Transmembrane helix</keyword>
<organism evidence="10 11">
    <name type="scientific">Seminavis robusta</name>
    <dbReference type="NCBI Taxonomy" id="568900"/>
    <lineage>
        <taxon>Eukaryota</taxon>
        <taxon>Sar</taxon>
        <taxon>Stramenopiles</taxon>
        <taxon>Ochrophyta</taxon>
        <taxon>Bacillariophyta</taxon>
        <taxon>Bacillariophyceae</taxon>
        <taxon>Bacillariophycidae</taxon>
        <taxon>Naviculales</taxon>
        <taxon>Naviculaceae</taxon>
        <taxon>Seminavis</taxon>
    </lineage>
</organism>
<feature type="compositionally biased region" description="Polar residues" evidence="7">
    <location>
        <begin position="921"/>
        <end position="936"/>
    </location>
</feature>
<evidence type="ECO:0000256" key="3">
    <source>
        <dbReference type="ARBA" id="ARBA00022737"/>
    </source>
</evidence>
<dbReference type="Pfam" id="PF02135">
    <property type="entry name" value="zf-TAZ"/>
    <property type="match status" value="1"/>
</dbReference>
<reference evidence="10" key="1">
    <citation type="submission" date="2020-06" db="EMBL/GenBank/DDBJ databases">
        <authorList>
            <consortium name="Plant Systems Biology data submission"/>
        </authorList>
    </citation>
    <scope>NUCLEOTIDE SEQUENCE</scope>
    <source>
        <strain evidence="10">D6</strain>
    </source>
</reference>
<feature type="compositionally biased region" description="Low complexity" evidence="7">
    <location>
        <begin position="148"/>
        <end position="162"/>
    </location>
</feature>
<keyword evidence="3" id="KW-0677">Repeat</keyword>
<feature type="compositionally biased region" description="Low complexity" evidence="7">
    <location>
        <begin position="991"/>
        <end position="1005"/>
    </location>
</feature>
<dbReference type="SUPFAM" id="SSF57933">
    <property type="entry name" value="TAZ domain"/>
    <property type="match status" value="1"/>
</dbReference>
<dbReference type="Gene3D" id="1.20.1020.10">
    <property type="entry name" value="TAZ domain"/>
    <property type="match status" value="1"/>
</dbReference>
<keyword evidence="8" id="KW-0812">Transmembrane</keyword>
<keyword evidence="4" id="KW-0863">Zinc-finger</keyword>
<dbReference type="InterPro" id="IPR000197">
    <property type="entry name" value="Znf_TAZ"/>
</dbReference>
<proteinExistence type="predicted"/>
<dbReference type="SMART" id="SM00369">
    <property type="entry name" value="LRR_TYP"/>
    <property type="match status" value="4"/>
</dbReference>
<keyword evidence="5" id="KW-0862">Zinc</keyword>
<dbReference type="PANTHER" id="PTHR48064:SF6">
    <property type="entry name" value="RECEPTOR-LIKE PROTEIN KINASE 2"/>
    <property type="match status" value="1"/>
</dbReference>
<evidence type="ECO:0000313" key="10">
    <source>
        <dbReference type="EMBL" id="CAB9501351.1"/>
    </source>
</evidence>
<feature type="compositionally biased region" description="Low complexity" evidence="7">
    <location>
        <begin position="937"/>
        <end position="957"/>
    </location>
</feature>
<feature type="domain" description="TAZ-type" evidence="9">
    <location>
        <begin position="175"/>
        <end position="253"/>
    </location>
</feature>
<evidence type="ECO:0000256" key="1">
    <source>
        <dbReference type="ARBA" id="ARBA00022614"/>
    </source>
</evidence>
<feature type="region of interest" description="Disordered" evidence="7">
    <location>
        <begin position="409"/>
        <end position="447"/>
    </location>
</feature>
<keyword evidence="11" id="KW-1185">Reference proteome</keyword>
<evidence type="ECO:0000256" key="5">
    <source>
        <dbReference type="ARBA" id="ARBA00022833"/>
    </source>
</evidence>
<dbReference type="SMART" id="SM00551">
    <property type="entry name" value="ZnF_TAZ"/>
    <property type="match status" value="1"/>
</dbReference>
<comment type="caution">
    <text evidence="10">The sequence shown here is derived from an EMBL/GenBank/DDBJ whole genome shotgun (WGS) entry which is preliminary data.</text>
</comment>
<keyword evidence="1" id="KW-0433">Leucine-rich repeat</keyword>
<dbReference type="InterPro" id="IPR032675">
    <property type="entry name" value="LRR_dom_sf"/>
</dbReference>
<keyword evidence="2" id="KW-0479">Metal-binding</keyword>
<dbReference type="SUPFAM" id="SSF52058">
    <property type="entry name" value="L domain-like"/>
    <property type="match status" value="2"/>
</dbReference>
<evidence type="ECO:0000259" key="9">
    <source>
        <dbReference type="SMART" id="SM00551"/>
    </source>
</evidence>
<evidence type="ECO:0000256" key="8">
    <source>
        <dbReference type="SAM" id="Phobius"/>
    </source>
</evidence>
<feature type="transmembrane region" description="Helical" evidence="8">
    <location>
        <begin position="495"/>
        <end position="517"/>
    </location>
</feature>
<dbReference type="GO" id="GO:0008270">
    <property type="term" value="F:zinc ion binding"/>
    <property type="evidence" value="ECO:0007669"/>
    <property type="project" value="UniProtKB-KW"/>
</dbReference>
<evidence type="ECO:0000256" key="6">
    <source>
        <dbReference type="ARBA" id="ARBA00023136"/>
    </source>
</evidence>
<dbReference type="InterPro" id="IPR003591">
    <property type="entry name" value="Leu-rich_rpt_typical-subtyp"/>
</dbReference>
<protein>
    <submittedName>
        <fullName evidence="10">Leucine Rich Repeat</fullName>
    </submittedName>
</protein>
<evidence type="ECO:0000256" key="4">
    <source>
        <dbReference type="ARBA" id="ARBA00022771"/>
    </source>
</evidence>
<dbReference type="OrthoDB" id="676979at2759"/>
<feature type="region of interest" description="Disordered" evidence="7">
    <location>
        <begin position="94"/>
        <end position="183"/>
    </location>
</feature>
<dbReference type="InterPro" id="IPR001611">
    <property type="entry name" value="Leu-rich_rpt"/>
</dbReference>
<feature type="region of interest" description="Disordered" evidence="7">
    <location>
        <begin position="268"/>
        <end position="304"/>
    </location>
</feature>